<dbReference type="AlphaFoldDB" id="A0AAV1DUL0"/>
<organism evidence="6 7">
    <name type="scientific">Oldenlandia corymbosa var. corymbosa</name>
    <dbReference type="NCBI Taxonomy" id="529605"/>
    <lineage>
        <taxon>Eukaryota</taxon>
        <taxon>Viridiplantae</taxon>
        <taxon>Streptophyta</taxon>
        <taxon>Embryophyta</taxon>
        <taxon>Tracheophyta</taxon>
        <taxon>Spermatophyta</taxon>
        <taxon>Magnoliopsida</taxon>
        <taxon>eudicotyledons</taxon>
        <taxon>Gunneridae</taxon>
        <taxon>Pentapetalae</taxon>
        <taxon>asterids</taxon>
        <taxon>lamiids</taxon>
        <taxon>Gentianales</taxon>
        <taxon>Rubiaceae</taxon>
        <taxon>Rubioideae</taxon>
        <taxon>Spermacoceae</taxon>
        <taxon>Hedyotis-Oldenlandia complex</taxon>
        <taxon>Oldenlandia</taxon>
    </lineage>
</organism>
<protein>
    <submittedName>
        <fullName evidence="6">OLC1v1011818C1</fullName>
    </submittedName>
</protein>
<keyword evidence="4" id="KW-1133">Transmembrane helix</keyword>
<dbReference type="GO" id="GO:0009055">
    <property type="term" value="F:electron transfer activity"/>
    <property type="evidence" value="ECO:0007669"/>
    <property type="project" value="InterPro"/>
</dbReference>
<dbReference type="InterPro" id="IPR008972">
    <property type="entry name" value="Cupredoxin"/>
</dbReference>
<dbReference type="InterPro" id="IPR003245">
    <property type="entry name" value="Phytocyanin_dom"/>
</dbReference>
<dbReference type="Gene3D" id="2.60.40.420">
    <property type="entry name" value="Cupredoxins - blue copper proteins"/>
    <property type="match status" value="1"/>
</dbReference>
<keyword evidence="7" id="KW-1185">Reference proteome</keyword>
<feature type="domain" description="Phytocyanin" evidence="5">
    <location>
        <begin position="65"/>
        <end position="146"/>
    </location>
</feature>
<keyword evidence="2" id="KW-0325">Glycoprotein</keyword>
<dbReference type="SUPFAM" id="SSF49503">
    <property type="entry name" value="Cupredoxins"/>
    <property type="match status" value="1"/>
</dbReference>
<dbReference type="Proteomes" id="UP001161247">
    <property type="component" value="Chromosome 6"/>
</dbReference>
<keyword evidence="1" id="KW-0479">Metal-binding</keyword>
<accession>A0AAV1DUL0</accession>
<dbReference type="CDD" id="cd04216">
    <property type="entry name" value="Phytocyanin"/>
    <property type="match status" value="1"/>
</dbReference>
<dbReference type="EMBL" id="OX459123">
    <property type="protein sequence ID" value="CAI9111566.1"/>
    <property type="molecule type" value="Genomic_DNA"/>
</dbReference>
<keyword evidence="4" id="KW-0812">Transmembrane</keyword>
<evidence type="ECO:0000256" key="1">
    <source>
        <dbReference type="ARBA" id="ARBA00022723"/>
    </source>
</evidence>
<gene>
    <name evidence="6" type="ORF">OLC1_LOCUS18933</name>
</gene>
<evidence type="ECO:0000256" key="2">
    <source>
        <dbReference type="ARBA" id="ARBA00023180"/>
    </source>
</evidence>
<proteinExistence type="predicted"/>
<evidence type="ECO:0000259" key="5">
    <source>
        <dbReference type="Pfam" id="PF02298"/>
    </source>
</evidence>
<dbReference type="PANTHER" id="PTHR33021:SF489">
    <property type="entry name" value="BASIC BLUE PROTEIN-LIKE"/>
    <property type="match status" value="1"/>
</dbReference>
<evidence type="ECO:0000256" key="4">
    <source>
        <dbReference type="SAM" id="Phobius"/>
    </source>
</evidence>
<evidence type="ECO:0000313" key="6">
    <source>
        <dbReference type="EMBL" id="CAI9111566.1"/>
    </source>
</evidence>
<dbReference type="InterPro" id="IPR039391">
    <property type="entry name" value="Phytocyanin-like"/>
</dbReference>
<evidence type="ECO:0000313" key="7">
    <source>
        <dbReference type="Proteomes" id="UP001161247"/>
    </source>
</evidence>
<dbReference type="GO" id="GO:0046872">
    <property type="term" value="F:metal ion binding"/>
    <property type="evidence" value="ECO:0007669"/>
    <property type="project" value="UniProtKB-KW"/>
</dbReference>
<dbReference type="PANTHER" id="PTHR33021">
    <property type="entry name" value="BLUE COPPER PROTEIN"/>
    <property type="match status" value="1"/>
</dbReference>
<keyword evidence="4" id="KW-0472">Membrane</keyword>
<dbReference type="GO" id="GO:0005886">
    <property type="term" value="C:plasma membrane"/>
    <property type="evidence" value="ECO:0007669"/>
    <property type="project" value="TreeGrafter"/>
</dbReference>
<evidence type="ECO:0000256" key="3">
    <source>
        <dbReference type="SAM" id="MobiDB-lite"/>
    </source>
</evidence>
<sequence>MLLVYMQFTRVKSFNSFNPSSREKKKKSMGSIVVGVMVMVVVMLGMLSKEAMATQHVVGGSQGWDESTDFKSWASSQTFKVGDQLVFKYTTGLHSVVELAGESAYKSCDTSTALDSKSGGNDVIKLTKPGTRYFACGTAGHCGQGMKVKITTVAASSTDTPSSSSSSSSSSTTSTEAASSPANRVEVFVAPLLLVLAFRFFARV</sequence>
<dbReference type="Pfam" id="PF02298">
    <property type="entry name" value="Cu_bind_like"/>
    <property type="match status" value="1"/>
</dbReference>
<name>A0AAV1DUL0_OLDCO</name>
<reference evidence="6" key="1">
    <citation type="submission" date="2023-03" db="EMBL/GenBank/DDBJ databases">
        <authorList>
            <person name="Julca I."/>
        </authorList>
    </citation>
    <scope>NUCLEOTIDE SEQUENCE</scope>
</reference>
<feature type="region of interest" description="Disordered" evidence="3">
    <location>
        <begin position="157"/>
        <end position="177"/>
    </location>
</feature>
<feature type="transmembrane region" description="Helical" evidence="4">
    <location>
        <begin position="29"/>
        <end position="47"/>
    </location>
</feature>
<dbReference type="FunFam" id="2.60.40.420:FF:000003">
    <property type="entry name" value="Blue copper"/>
    <property type="match status" value="1"/>
</dbReference>